<dbReference type="InterPro" id="IPR017871">
    <property type="entry name" value="ABC_transporter-like_CS"/>
</dbReference>
<protein>
    <submittedName>
        <fullName evidence="6">Macrolide transport system ATP-binding/permease protein</fullName>
    </submittedName>
</protein>
<dbReference type="SUPFAM" id="SSF103657">
    <property type="entry name" value="BAR/IMD domain-like"/>
    <property type="match status" value="1"/>
</dbReference>
<organism evidence="6 7">
    <name type="scientific">Amycolatopsis arida</name>
    <dbReference type="NCBI Taxonomy" id="587909"/>
    <lineage>
        <taxon>Bacteria</taxon>
        <taxon>Bacillati</taxon>
        <taxon>Actinomycetota</taxon>
        <taxon>Actinomycetes</taxon>
        <taxon>Pseudonocardiales</taxon>
        <taxon>Pseudonocardiaceae</taxon>
        <taxon>Amycolatopsis</taxon>
    </lineage>
</organism>
<dbReference type="InterPro" id="IPR050611">
    <property type="entry name" value="ABCF"/>
</dbReference>
<dbReference type="Proteomes" id="UP000198727">
    <property type="component" value="Unassembled WGS sequence"/>
</dbReference>
<keyword evidence="1" id="KW-0677">Repeat</keyword>
<dbReference type="PROSITE" id="PS00211">
    <property type="entry name" value="ABC_TRANSPORTER_1"/>
    <property type="match status" value="2"/>
</dbReference>
<accession>A0A1I5ZI08</accession>
<dbReference type="STRING" id="587909.SAMN05421810_109218"/>
<dbReference type="Pfam" id="PF00005">
    <property type="entry name" value="ABC_tran"/>
    <property type="match status" value="2"/>
</dbReference>
<dbReference type="InterPro" id="IPR027417">
    <property type="entry name" value="P-loop_NTPase"/>
</dbReference>
<name>A0A1I5ZI08_9PSEU</name>
<evidence type="ECO:0000256" key="1">
    <source>
        <dbReference type="ARBA" id="ARBA00022737"/>
    </source>
</evidence>
<reference evidence="7" key="1">
    <citation type="submission" date="2016-10" db="EMBL/GenBank/DDBJ databases">
        <authorList>
            <person name="Varghese N."/>
            <person name="Submissions S."/>
        </authorList>
    </citation>
    <scope>NUCLEOTIDE SEQUENCE [LARGE SCALE GENOMIC DNA]</scope>
    <source>
        <strain evidence="7">CGMCC 4.5579</strain>
    </source>
</reference>
<dbReference type="InterPro" id="IPR003593">
    <property type="entry name" value="AAA+_ATPase"/>
</dbReference>
<feature type="domain" description="ABC transporter" evidence="5">
    <location>
        <begin position="7"/>
        <end position="261"/>
    </location>
</feature>
<evidence type="ECO:0000313" key="7">
    <source>
        <dbReference type="Proteomes" id="UP000198727"/>
    </source>
</evidence>
<proteinExistence type="predicted"/>
<feature type="domain" description="ABC transporter" evidence="5">
    <location>
        <begin position="347"/>
        <end position="545"/>
    </location>
</feature>
<dbReference type="SMART" id="SM00382">
    <property type="entry name" value="AAA"/>
    <property type="match status" value="2"/>
</dbReference>
<keyword evidence="3 6" id="KW-0067">ATP-binding</keyword>
<dbReference type="AlphaFoldDB" id="A0A1I5ZI08"/>
<dbReference type="GO" id="GO:0005524">
    <property type="term" value="F:ATP binding"/>
    <property type="evidence" value="ECO:0007669"/>
    <property type="project" value="UniProtKB-KW"/>
</dbReference>
<dbReference type="PROSITE" id="PS50893">
    <property type="entry name" value="ABC_TRANSPORTER_2"/>
    <property type="match status" value="2"/>
</dbReference>
<dbReference type="InterPro" id="IPR003439">
    <property type="entry name" value="ABC_transporter-like_ATP-bd"/>
</dbReference>
<dbReference type="EMBL" id="FOWW01000009">
    <property type="protein sequence ID" value="SFQ56086.1"/>
    <property type="molecule type" value="Genomic_DNA"/>
</dbReference>
<dbReference type="GO" id="GO:0016887">
    <property type="term" value="F:ATP hydrolysis activity"/>
    <property type="evidence" value="ECO:0007669"/>
    <property type="project" value="InterPro"/>
</dbReference>
<evidence type="ECO:0000259" key="5">
    <source>
        <dbReference type="PROSITE" id="PS50893"/>
    </source>
</evidence>
<dbReference type="PANTHER" id="PTHR19211:SF14">
    <property type="entry name" value="ATP-BINDING CASSETTE SUB-FAMILY F MEMBER 1"/>
    <property type="match status" value="1"/>
</dbReference>
<gene>
    <name evidence="6" type="ORF">SAMN05421810_109218</name>
</gene>
<dbReference type="SUPFAM" id="SSF52540">
    <property type="entry name" value="P-loop containing nucleoside triphosphate hydrolases"/>
    <property type="match status" value="2"/>
</dbReference>
<feature type="coiled-coil region" evidence="4">
    <location>
        <begin position="249"/>
        <end position="276"/>
    </location>
</feature>
<keyword evidence="7" id="KW-1185">Reference proteome</keyword>
<keyword evidence="2" id="KW-0547">Nucleotide-binding</keyword>
<dbReference type="InterPro" id="IPR027267">
    <property type="entry name" value="AH/BAR_dom_sf"/>
</dbReference>
<evidence type="ECO:0000256" key="2">
    <source>
        <dbReference type="ARBA" id="ARBA00022741"/>
    </source>
</evidence>
<dbReference type="CDD" id="cd03221">
    <property type="entry name" value="ABCF_EF-3"/>
    <property type="match status" value="1"/>
</dbReference>
<keyword evidence="4" id="KW-0175">Coiled coil</keyword>
<sequence>MLMSPTLRTVDLAFGYADRVLFDGLSLIAAPGRRIGLVGENGAGKSTLLRLLAGLETPRAGTVHRTGDVGHLVQELPFPPTATVADVLDDALADIRAATALLDELAERLAANPGDEPALAEYGRVLEWVQAHDAWDADRRAELARAGLGLGEVDPDRSLGSLSGGQRSRLALAALLVRQPEALLLDEPTNHLDDAATAFLERHLAALPGAVVLASHDRVFLDAVCTDIVDLDPALGGPTRYGGRYSDYLRHKRTERARWEQRYATEQEELSRLRHVAAITARDINHARGPRDNAKMAYDYKAGRVQRQISRRVRDARQRLAELERDQVRRPPRPLRFAGSLTTAAGERGLAVSLHDVDVPGRLRVDRMDVTSADRVLVSGGNGAGKSTLLSVLAGRLRPARGVVHRGPGLRVALLEQDVRFASQDRTPRRIYAAAAGPHAPPLTELGLLPPAQLDQPVGTLSVGQRRRLALATLIADPPHVLLLDEPTNHISLALAEELFDALDATPGAVVLASHDRWLRRGWSGRTLALTDGRVAGEPAPVTPAGR</sequence>
<evidence type="ECO:0000256" key="4">
    <source>
        <dbReference type="SAM" id="Coils"/>
    </source>
</evidence>
<dbReference type="FunFam" id="3.40.50.300:FF:000011">
    <property type="entry name" value="Putative ABC transporter ATP-binding component"/>
    <property type="match status" value="1"/>
</dbReference>
<evidence type="ECO:0000313" key="6">
    <source>
        <dbReference type="EMBL" id="SFQ56086.1"/>
    </source>
</evidence>
<dbReference type="PANTHER" id="PTHR19211">
    <property type="entry name" value="ATP-BINDING TRANSPORT PROTEIN-RELATED"/>
    <property type="match status" value="1"/>
</dbReference>
<dbReference type="Gene3D" id="3.40.50.300">
    <property type="entry name" value="P-loop containing nucleotide triphosphate hydrolases"/>
    <property type="match status" value="3"/>
</dbReference>
<evidence type="ECO:0000256" key="3">
    <source>
        <dbReference type="ARBA" id="ARBA00022840"/>
    </source>
</evidence>